<dbReference type="Gene3D" id="3.40.50.1820">
    <property type="entry name" value="alpha/beta hydrolase"/>
    <property type="match status" value="2"/>
</dbReference>
<evidence type="ECO:0008006" key="4">
    <source>
        <dbReference type="Google" id="ProtNLM"/>
    </source>
</evidence>
<feature type="compositionally biased region" description="Low complexity" evidence="1">
    <location>
        <begin position="10"/>
        <end position="22"/>
    </location>
</feature>
<organism evidence="2 3">
    <name type="scientific">Kocuria salsicia</name>
    <dbReference type="NCBI Taxonomy" id="664639"/>
    <lineage>
        <taxon>Bacteria</taxon>
        <taxon>Bacillati</taxon>
        <taxon>Actinomycetota</taxon>
        <taxon>Actinomycetes</taxon>
        <taxon>Micrococcales</taxon>
        <taxon>Micrococcaceae</taxon>
        <taxon>Kocuria</taxon>
    </lineage>
</organism>
<keyword evidence="3" id="KW-1185">Reference proteome</keyword>
<evidence type="ECO:0000256" key="1">
    <source>
        <dbReference type="SAM" id="MobiDB-lite"/>
    </source>
</evidence>
<dbReference type="RefSeq" id="WP_244944770.1">
    <property type="nucleotide sequence ID" value="NZ_JBFBLL010000003.1"/>
</dbReference>
<gene>
    <name evidence="2" type="ORF">AB0O96_06140</name>
</gene>
<accession>A0ABV3KBN4</accession>
<name>A0ABV3KBN4_9MICC</name>
<dbReference type="SUPFAM" id="SSF53474">
    <property type="entry name" value="alpha/beta-Hydrolases"/>
    <property type="match status" value="2"/>
</dbReference>
<proteinExistence type="predicted"/>
<comment type="caution">
    <text evidence="2">The sequence shown here is derived from an EMBL/GenBank/DDBJ whole genome shotgun (WGS) entry which is preliminary data.</text>
</comment>
<feature type="region of interest" description="Disordered" evidence="1">
    <location>
        <begin position="466"/>
        <end position="498"/>
    </location>
</feature>
<evidence type="ECO:0000313" key="3">
    <source>
        <dbReference type="Proteomes" id="UP001553031"/>
    </source>
</evidence>
<feature type="region of interest" description="Disordered" evidence="1">
    <location>
        <begin position="1"/>
        <end position="26"/>
    </location>
</feature>
<dbReference type="Proteomes" id="UP001553031">
    <property type="component" value="Unassembled WGS sequence"/>
</dbReference>
<reference evidence="2 3" key="1">
    <citation type="submission" date="2024-06" db="EMBL/GenBank/DDBJ databases">
        <title>The Natural Products Discovery Center: Release of the First 8490 Sequenced Strains for Exploring Actinobacteria Biosynthetic Diversity.</title>
        <authorList>
            <person name="Kalkreuter E."/>
            <person name="Kautsar S.A."/>
            <person name="Yang D."/>
            <person name="Bader C.D."/>
            <person name="Teijaro C.N."/>
            <person name="Fluegel L."/>
            <person name="Davis C.M."/>
            <person name="Simpson J.R."/>
            <person name="Lauterbach L."/>
            <person name="Steele A.D."/>
            <person name="Gui C."/>
            <person name="Meng S."/>
            <person name="Li G."/>
            <person name="Viehrig K."/>
            <person name="Ye F."/>
            <person name="Su P."/>
            <person name="Kiefer A.F."/>
            <person name="Nichols A."/>
            <person name="Cepeda A.J."/>
            <person name="Yan W."/>
            <person name="Fan B."/>
            <person name="Jiang Y."/>
            <person name="Adhikari A."/>
            <person name="Zheng C.-J."/>
            <person name="Schuster L."/>
            <person name="Cowan T.M."/>
            <person name="Smanski M.J."/>
            <person name="Chevrette M.G."/>
            <person name="De Carvalho L.P.S."/>
            <person name="Shen B."/>
        </authorList>
    </citation>
    <scope>NUCLEOTIDE SEQUENCE [LARGE SCALE GENOMIC DNA]</scope>
    <source>
        <strain evidence="2 3">NPDC079179</strain>
    </source>
</reference>
<sequence>MTETLEQRQAATAGTADSAPAGVLGTGMWTGTGRGATFTWVHTPENGRTRGLVVLAPPAGREAVQGYRALRQLAMLLAGAGYCVARVSYRGTGDSHELQPQDDVLRVWERNILDATAQARRVCGVEQLPVYGIGYRVGGGLLARVAERFDRVIAWEPVSGRTFVNQWSRLRRATLPEIPVTDGVDLMGLWLTDEQARELSSLPDPRTMGARPENLEVHREKDQPRAKIMYGVDSLDVRVHYDVLEDLLRQLPREELVPLTGTGRGPRRNEFRAADGTACAEEIVAVTPRGYPGILTGPLTGEGSLTDGGRAAHDGAHAAIAPRPGMPTTFFAPGASEPRDGSALWSETARRLAGLGVASLRADRDGAGDRALLWSDRDPNPYRDLNAEALREQAAWLAERFDADVVSTVLCSGAWAALRAAREPAGLPVKGMVLVSQNEWRMNQAFFDQQRTAYDGDAKLRAKANATTSATVGATAERAASTSARSARPAGGAADGSGAGNNAVANGMVANGVGGDDGARPGAACRLATTGRAAARRALAGATSWGRELLTKGKRAGSRALRRHAPESVWNLMGRNPAASIPDHVLDRASQDRCVVLIVGPQDEPRYRETTADRAVARLQRRGRSIDERFSPGVDHSVLSRTARNELAGHLDELFAHWKAQ</sequence>
<dbReference type="EMBL" id="JBFBLL010000003">
    <property type="protein sequence ID" value="MEV8157773.1"/>
    <property type="molecule type" value="Genomic_DNA"/>
</dbReference>
<dbReference type="InterPro" id="IPR029058">
    <property type="entry name" value="AB_hydrolase_fold"/>
</dbReference>
<evidence type="ECO:0000313" key="2">
    <source>
        <dbReference type="EMBL" id="MEV8157773.1"/>
    </source>
</evidence>
<feature type="compositionally biased region" description="Low complexity" evidence="1">
    <location>
        <begin position="473"/>
        <end position="492"/>
    </location>
</feature>
<protein>
    <recommendedName>
        <fullName evidence="4">Serine aminopeptidase S33 domain-containing protein</fullName>
    </recommendedName>
</protein>